<comment type="similarity">
    <text evidence="2">Belongs to the oxygen-dependent FAD-linked oxidoreductase family.</text>
</comment>
<dbReference type="FunFam" id="3.30.43.10:FF:000004">
    <property type="entry name" value="Berberine bridge enzyme-like 15"/>
    <property type="match status" value="1"/>
</dbReference>
<evidence type="ECO:0000256" key="5">
    <source>
        <dbReference type="ARBA" id="ARBA00022827"/>
    </source>
</evidence>
<dbReference type="Pfam" id="PF08031">
    <property type="entry name" value="BBE"/>
    <property type="match status" value="1"/>
</dbReference>
<dbReference type="InterPro" id="IPR006094">
    <property type="entry name" value="Oxid_FAD_bind_N"/>
</dbReference>
<evidence type="ECO:0000259" key="9">
    <source>
        <dbReference type="PROSITE" id="PS51387"/>
    </source>
</evidence>
<sequence>MNSLGPSTMFAYMFFLLFSFSSVNSAKDTSEDFLQCLHYPNSNSISGFINTPNNSSYSSLLRNYTENLRLRATKTVEPLAIIKPKKAFHIQTTIICSKKHGMQIRIRSGGHDSEGLSYVSPLPFVVLDLIDLRDITVDLANKTAWVQAGASLGVGLTVGVGGHFSGGGEGMMMRKYGIAADNIIDAKIINAEGKILDRASMGEDLFWAIRGGGGNTFGVVVAWRINLVDVPAVVTVFNVSRTLEQNATNLVHRWQYLVDKFPEDLALRVFLRAVNSSQEGNKTIQAAFTSLYLDRVDRLLPIVQEHFPELGLTKKDCVEMSWINSTLYFAGIPNGVSLDVLLKRDPQEPIPKKLWKRLYEMDAKMAELQFTILGGKMNEISEFSIPFPHRDGNLFQIHYALLWHEESIKEIDRHMNWIRELYDFMAPYVSKHPRTAYVNYRDLDLGTNNIHGNSTYQEACVWGFKYFKVDSSEGNAHTHEDFLQCLYNKNSNSISKVIYTPINSSYPSVLQFSIRNLRFNTTATPKPLVIVTPVNVSQIQDVVICSKKNGLQIRVRSGGHDFEGLSYVSMVPFVLVDLINLRTINVDVENSNAWVEAGATLGEVYYRIAEKSKTLAFPAGVSPTVGVGGHFSGGGSGMILRKFGLAADHITDTVLVDAEGRIHDRKSMGEDLFWAIRGGGGNTFGIVVAWKINLVPVPPTVTGFNVSRTLEQNATKLVHRWQYVSNKLHEDIFTRIFLRKVESSQRGKTTIQAAFTTLYIGEVDRLLSLMQESFPELGLVREDCIEMSWIESVLYFAGFPSNTSLDALLDRTPSSDVFFKTKSDYVKEPLPEIALGGIWKRMDQLEVQVSELQFTAYGGRMDEISESSLPFPHRAGIIYQIEYAVLWEDESSEASRRYISWIRSLLDYMTPYVSKNPRQVYVNYRDLDLGINNLAGNTSYKQASIWGKKYFKNNFDRLVRVKSAVDPGNFFRHEQSIPPLSSW</sequence>
<feature type="domain" description="FAD-binding PCMH-type" evidence="9">
    <location>
        <begin position="74"/>
        <end position="230"/>
    </location>
</feature>
<comment type="cofactor">
    <cofactor evidence="1">
        <name>FAD</name>
        <dbReference type="ChEBI" id="CHEBI:57692"/>
    </cofactor>
</comment>
<evidence type="ECO:0000256" key="4">
    <source>
        <dbReference type="ARBA" id="ARBA00022729"/>
    </source>
</evidence>
<dbReference type="GO" id="GO:0016491">
    <property type="term" value="F:oxidoreductase activity"/>
    <property type="evidence" value="ECO:0007669"/>
    <property type="project" value="InterPro"/>
</dbReference>
<dbReference type="InterPro" id="IPR016166">
    <property type="entry name" value="FAD-bd_PCMH"/>
</dbReference>
<proteinExistence type="inferred from homology"/>
<evidence type="ECO:0000256" key="1">
    <source>
        <dbReference type="ARBA" id="ARBA00001974"/>
    </source>
</evidence>
<evidence type="ECO:0000256" key="3">
    <source>
        <dbReference type="ARBA" id="ARBA00022630"/>
    </source>
</evidence>
<dbReference type="EMBL" id="CAADRP010000125">
    <property type="protein sequence ID" value="VFU23702.1"/>
    <property type="molecule type" value="Genomic_DNA"/>
</dbReference>
<dbReference type="Gene3D" id="3.30.43.10">
    <property type="entry name" value="Uridine Diphospho-n-acetylenolpyruvylglucosamine Reductase, domain 2"/>
    <property type="match status" value="2"/>
</dbReference>
<keyword evidence="6" id="KW-1015">Disulfide bond</keyword>
<protein>
    <recommendedName>
        <fullName evidence="9">FAD-binding PCMH-type domain-containing protein</fullName>
    </recommendedName>
</protein>
<evidence type="ECO:0000256" key="2">
    <source>
        <dbReference type="ARBA" id="ARBA00005466"/>
    </source>
</evidence>
<evidence type="ECO:0000256" key="8">
    <source>
        <dbReference type="SAM" id="SignalP"/>
    </source>
</evidence>
<name>A0A6N2K8L3_SALVM</name>
<dbReference type="PROSITE" id="PS51387">
    <property type="entry name" value="FAD_PCMH"/>
    <property type="match status" value="2"/>
</dbReference>
<keyword evidence="7" id="KW-0325">Glycoprotein</keyword>
<dbReference type="AlphaFoldDB" id="A0A6N2K8L3"/>
<reference evidence="10" key="1">
    <citation type="submission" date="2019-03" db="EMBL/GenBank/DDBJ databases">
        <authorList>
            <person name="Mank J."/>
            <person name="Almeida P."/>
        </authorList>
    </citation>
    <scope>NUCLEOTIDE SEQUENCE</scope>
    <source>
        <strain evidence="10">78183</strain>
    </source>
</reference>
<gene>
    <name evidence="10" type="ORF">SVIM_LOCUS38435</name>
</gene>
<keyword evidence="5" id="KW-0274">FAD</keyword>
<dbReference type="InterPro" id="IPR016167">
    <property type="entry name" value="FAD-bd_PCMH_sub1"/>
</dbReference>
<dbReference type="GO" id="GO:0071949">
    <property type="term" value="F:FAD binding"/>
    <property type="evidence" value="ECO:0007669"/>
    <property type="project" value="InterPro"/>
</dbReference>
<dbReference type="InterPro" id="IPR016169">
    <property type="entry name" value="FAD-bd_PCMH_sub2"/>
</dbReference>
<accession>A0A6N2K8L3</accession>
<evidence type="ECO:0000256" key="7">
    <source>
        <dbReference type="ARBA" id="ARBA00023180"/>
    </source>
</evidence>
<dbReference type="InterPro" id="IPR012951">
    <property type="entry name" value="BBE"/>
</dbReference>
<keyword evidence="4 8" id="KW-0732">Signal</keyword>
<keyword evidence="3" id="KW-0285">Flavoprotein</keyword>
<dbReference type="Gene3D" id="3.30.465.10">
    <property type="match status" value="2"/>
</dbReference>
<dbReference type="GO" id="GO:1901696">
    <property type="term" value="P:cannabinoid biosynthetic process"/>
    <property type="evidence" value="ECO:0007669"/>
    <property type="project" value="UniProtKB-ARBA"/>
</dbReference>
<feature type="chain" id="PRO_5026995032" description="FAD-binding PCMH-type domain-containing protein" evidence="8">
    <location>
        <begin position="26"/>
        <end position="983"/>
    </location>
</feature>
<evidence type="ECO:0000313" key="10">
    <source>
        <dbReference type="EMBL" id="VFU23702.1"/>
    </source>
</evidence>
<dbReference type="PANTHER" id="PTHR32448">
    <property type="entry name" value="OS08G0158400 PROTEIN"/>
    <property type="match status" value="1"/>
</dbReference>
<dbReference type="Pfam" id="PF01565">
    <property type="entry name" value="FAD_binding_4"/>
    <property type="match status" value="2"/>
</dbReference>
<dbReference type="InterPro" id="IPR036318">
    <property type="entry name" value="FAD-bd_PCMH-like_sf"/>
</dbReference>
<dbReference type="Gene3D" id="3.40.462.20">
    <property type="match status" value="2"/>
</dbReference>
<feature type="domain" description="FAD-binding PCMH-type" evidence="9">
    <location>
        <begin position="523"/>
        <end position="697"/>
    </location>
</feature>
<dbReference type="SUPFAM" id="SSF56176">
    <property type="entry name" value="FAD-binding/transporter-associated domain-like"/>
    <property type="match status" value="2"/>
</dbReference>
<organism evidence="10">
    <name type="scientific">Salix viminalis</name>
    <name type="common">Common osier</name>
    <name type="synonym">Basket willow</name>
    <dbReference type="NCBI Taxonomy" id="40686"/>
    <lineage>
        <taxon>Eukaryota</taxon>
        <taxon>Viridiplantae</taxon>
        <taxon>Streptophyta</taxon>
        <taxon>Embryophyta</taxon>
        <taxon>Tracheophyta</taxon>
        <taxon>Spermatophyta</taxon>
        <taxon>Magnoliopsida</taxon>
        <taxon>eudicotyledons</taxon>
        <taxon>Gunneridae</taxon>
        <taxon>Pentapetalae</taxon>
        <taxon>rosids</taxon>
        <taxon>fabids</taxon>
        <taxon>Malpighiales</taxon>
        <taxon>Salicaceae</taxon>
        <taxon>Saliceae</taxon>
        <taxon>Salix</taxon>
    </lineage>
</organism>
<evidence type="ECO:0000256" key="6">
    <source>
        <dbReference type="ARBA" id="ARBA00023157"/>
    </source>
</evidence>
<feature type="signal peptide" evidence="8">
    <location>
        <begin position="1"/>
        <end position="25"/>
    </location>
</feature>